<dbReference type="OrthoDB" id="270970at2759"/>
<dbReference type="GO" id="GO:0003777">
    <property type="term" value="F:microtubule motor activity"/>
    <property type="evidence" value="ECO:0007669"/>
    <property type="project" value="InterPro"/>
</dbReference>
<dbReference type="PRINTS" id="PR00380">
    <property type="entry name" value="KINESINHEAVY"/>
</dbReference>
<feature type="region of interest" description="Disordered" evidence="18">
    <location>
        <begin position="1533"/>
        <end position="1596"/>
    </location>
</feature>
<organism evidence="23 24">
    <name type="scientific">Dinoponera quadriceps</name>
    <name type="common">South American ant</name>
    <dbReference type="NCBI Taxonomy" id="609295"/>
    <lineage>
        <taxon>Eukaryota</taxon>
        <taxon>Metazoa</taxon>
        <taxon>Ecdysozoa</taxon>
        <taxon>Arthropoda</taxon>
        <taxon>Hexapoda</taxon>
        <taxon>Insecta</taxon>
        <taxon>Pterygota</taxon>
        <taxon>Neoptera</taxon>
        <taxon>Endopterygota</taxon>
        <taxon>Hymenoptera</taxon>
        <taxon>Apocrita</taxon>
        <taxon>Aculeata</taxon>
        <taxon>Formicoidea</taxon>
        <taxon>Formicidae</taxon>
        <taxon>Ponerinae</taxon>
        <taxon>Ponerini</taxon>
        <taxon>Dinoponera</taxon>
    </lineage>
</organism>
<feature type="compositionally biased region" description="Basic and acidic residues" evidence="18">
    <location>
        <begin position="1581"/>
        <end position="1596"/>
    </location>
</feature>
<dbReference type="InterPro" id="IPR027417">
    <property type="entry name" value="P-loop_NTPase"/>
</dbReference>
<comment type="subcellular location">
    <subcellularLocation>
        <location evidence="1">Cytoplasm</location>
        <location evidence="1">Cytoskeleton</location>
    </subcellularLocation>
    <subcellularLocation>
        <location evidence="2">Membrane</location>
    </subcellularLocation>
</comment>
<name>A0A6P3XN96_DINQU</name>
<feature type="domain" description="C2" evidence="20">
    <location>
        <begin position="670"/>
        <end position="789"/>
    </location>
</feature>
<reference evidence="24" key="1">
    <citation type="submission" date="2025-08" db="UniProtKB">
        <authorList>
            <consortium name="RefSeq"/>
        </authorList>
    </citation>
    <scope>IDENTIFICATION</scope>
</reference>
<dbReference type="RefSeq" id="XP_014479717.1">
    <property type="nucleotide sequence ID" value="XM_014624231.1"/>
</dbReference>
<dbReference type="InterPro" id="IPR036961">
    <property type="entry name" value="Kinesin_motor_dom_sf"/>
</dbReference>
<dbReference type="GO" id="GO:0000278">
    <property type="term" value="P:mitotic cell cycle"/>
    <property type="evidence" value="ECO:0007669"/>
    <property type="project" value="TreeGrafter"/>
</dbReference>
<keyword evidence="19" id="KW-1133">Transmembrane helix</keyword>
<dbReference type="PROSITE" id="PS50004">
    <property type="entry name" value="C2"/>
    <property type="match status" value="2"/>
</dbReference>
<feature type="region of interest" description="Disordered" evidence="18">
    <location>
        <begin position="907"/>
        <end position="942"/>
    </location>
</feature>
<dbReference type="InterPro" id="IPR035892">
    <property type="entry name" value="C2_domain_sf"/>
</dbReference>
<keyword evidence="11 19" id="KW-0472">Membrane</keyword>
<feature type="compositionally biased region" description="Basic residues" evidence="18">
    <location>
        <begin position="1557"/>
        <end position="1566"/>
    </location>
</feature>
<dbReference type="GO" id="GO:0008017">
    <property type="term" value="F:microtubule binding"/>
    <property type="evidence" value="ECO:0007669"/>
    <property type="project" value="InterPro"/>
</dbReference>
<evidence type="ECO:0000256" key="15">
    <source>
        <dbReference type="ARBA" id="ARBA00072803"/>
    </source>
</evidence>
<feature type="region of interest" description="Disordered" evidence="18">
    <location>
        <begin position="1"/>
        <end position="41"/>
    </location>
</feature>
<keyword evidence="12 16" id="KW-0505">Motor protein</keyword>
<dbReference type="PROSITE" id="PS51847">
    <property type="entry name" value="SMP"/>
    <property type="match status" value="1"/>
</dbReference>
<dbReference type="Pfam" id="PF00168">
    <property type="entry name" value="C2"/>
    <property type="match status" value="2"/>
</dbReference>
<evidence type="ECO:0000256" key="8">
    <source>
        <dbReference type="ARBA" id="ARBA00023054"/>
    </source>
</evidence>
<feature type="compositionally biased region" description="Polar residues" evidence="18">
    <location>
        <begin position="1776"/>
        <end position="1788"/>
    </location>
</feature>
<dbReference type="FunFam" id="3.40.850.10:FF:000029">
    <property type="entry name" value="Kinesin-like protein KIF17"/>
    <property type="match status" value="1"/>
</dbReference>
<evidence type="ECO:0000256" key="3">
    <source>
        <dbReference type="ARBA" id="ARBA00022448"/>
    </source>
</evidence>
<evidence type="ECO:0000259" key="20">
    <source>
        <dbReference type="PROSITE" id="PS50004"/>
    </source>
</evidence>
<sequence>MQLLSSFMGRHTKRGASLKKGKRESIGGGNPVGNWPSSTGGPVRPLSSTVGYGAAAGGANMTPDDPAPDEEFALAVAQKAQRDAEAIRTVLYLGAALTITWIIGAAGLSLAWLVLVLALAATVVKARVSRLLQTELQHELARLRRRRALYKDETAEWLSLLFNKWWRFSAASIFSLAKERLEPLFNEAKPGILGPLELRELTLGEQTPCITRVRTLDYCSDDDLPNGHLSGQTKLSIEADVRLDCEQFRMLITTRLFGKGVGMDIDLAVEKLSLSGTILVNLSLNTSAPFPHATGLSVSFLEKPDVWFSVRILRAVQMMEVPLIKTWIHAVVTDALASWLVDPGHLEMDLRAQERPGPGLDSVSNTMPQGVLTIVLCQNGCPANIADEVRWLAVTVGDQRRITSNLNNTWTEDVSFLVGPLDNERVTIKLKAKRLVSTITLAQFELALGVYDWENSQIVETVLQQKKPSRNSANIPNINARLEYTALPHLDPDLPQPDLAVDNLHLAGVLVVYIHSADNLNSDAAQCNPYCMLFNNRKKVKTTHYIRSNTSPIWDCRAQFLVQDYTQVSLSFVIYSWNISKSVDTDMLGLAMLSLSQDTNWIVRKELTLNGSNIVSTMTVSVLFYPVKSIQQVLTSRRSSMVPAMIDDEPKIKRNSLPWMQQAKLLLTHKDADPAASDISSLLSTGSGLMEVTLLRAKDLVAKDLNGFSDPFCELKLNNDTKYKSSIKKKTLNPCWDESSIMGLPRVGETLDIVLWDHDTFGMKDYLGKVSLTLDDIRKLSTSDQSHWFTLRGTKTGSVELKIKILSEECETQSTYATSNISDNSSRLNTEPDSLSSIVRRPSMEKSKIRLHLDPVVPPPPPPRTVTLLKPTTSGQSDKASVTSKESNEVNGTTSFWIPKVIAESAADNSVDEADTSKSRERRSSHHSLTPSPEQSFGKKLPQYNSFRVMKQKVKRGLKLRRFRSEVNIEDKNENKGITLSLEPRGGGEADATELLSESGLAHAVSQPDMLGRIRQPSPRLRLRPNDLKIVNGTREKYSGVEGKVLQAQGLHVAHIAQLYCRVKLQTCTSPDKIMSANGGKTIAKSRLLPAMPNPQFSIDFHIEGDGVPRQALLIFEIRSASKELLASRRITLHELLGVSAASDEIHTWLALNNGASLEDNSTELGEIENVRVVVRVRPLSSKELDGHCKNIIDVDALNGEITIENSNAAHGEPPKVFSFDAAFDTDSTQVDIYNETARPIVDKVLQGYNGTIFAYGQTGTGKTYTMSGAKTSPQARGIIPNTFAQIFGHIAKADENQKFLVRATYLEIYNEEVRDLLGKDQNTRLEVKERPDIGVFVKDLSGYVVNNADDLDRIMSLGNKNRVVGATAMNVSSSRSHAIFTITVESSQIGEDGEQHVKMGKLHLVDLAGSERQSRTKATGVRLREATKINLSLSTLGNVISALVDGQSSHVPYRNSKLTRLLQDSLGGNSKTLMCANISPADVNYDETISTLRYANRAKNIKNRARINEDPKDALLRQFQVEIEQLRKQLEENGAELSESEEESDDSEELREKTKRDRKVRRRRSQMLTMEELEDGDTDSTEKVDKAERDDKSPVDKDVIELKRTQSEKEALREKMQNLQNKILVGGENLLEKAEAQEQLLAAAAIELEQRKSREEQLKKAIKAKEAERIDIEEKYSSLQEEAAGKTKKLARVYTMLMSVKAELSDLQQEHQREMEGLLEGVRGIGRELQLQNLIVNHYIPVQYQTMIKRYVHWNEDIGEWQLKCVAYTGNNMRKAQTASPTGNNKDATPPDMSNIYLSYNTGIDNTFVQPKKVRSRSGVPRPTTAHRRTPH</sequence>
<evidence type="ECO:0000256" key="19">
    <source>
        <dbReference type="SAM" id="Phobius"/>
    </source>
</evidence>
<evidence type="ECO:0000256" key="13">
    <source>
        <dbReference type="ARBA" id="ARBA00023212"/>
    </source>
</evidence>
<dbReference type="PANTHER" id="PTHR47968:SF50">
    <property type="entry name" value="KINESIN-LIKE PROTEIN"/>
    <property type="match status" value="1"/>
</dbReference>
<dbReference type="GO" id="GO:0007018">
    <property type="term" value="P:microtubule-based movement"/>
    <property type="evidence" value="ECO:0007669"/>
    <property type="project" value="InterPro"/>
</dbReference>
<dbReference type="InterPro" id="IPR027640">
    <property type="entry name" value="Kinesin-like_fam"/>
</dbReference>
<dbReference type="GO" id="GO:0008289">
    <property type="term" value="F:lipid binding"/>
    <property type="evidence" value="ECO:0007669"/>
    <property type="project" value="UniProtKB-KW"/>
</dbReference>
<dbReference type="PROSITE" id="PS50067">
    <property type="entry name" value="KINESIN_MOTOR_2"/>
    <property type="match status" value="1"/>
</dbReference>
<evidence type="ECO:0000256" key="2">
    <source>
        <dbReference type="ARBA" id="ARBA00004370"/>
    </source>
</evidence>
<accession>A0A6P3XN96</accession>
<dbReference type="GO" id="GO:0006869">
    <property type="term" value="P:lipid transport"/>
    <property type="evidence" value="ECO:0007669"/>
    <property type="project" value="UniProtKB-KW"/>
</dbReference>
<keyword evidence="23" id="KW-1185">Reference proteome</keyword>
<feature type="region of interest" description="Disordered" evidence="18">
    <location>
        <begin position="1809"/>
        <end position="1833"/>
    </location>
</feature>
<dbReference type="GO" id="GO:0005874">
    <property type="term" value="C:microtubule"/>
    <property type="evidence" value="ECO:0007669"/>
    <property type="project" value="UniProtKB-KW"/>
</dbReference>
<dbReference type="SUPFAM" id="SSF52540">
    <property type="entry name" value="P-loop containing nucleoside triphosphate hydrolases"/>
    <property type="match status" value="1"/>
</dbReference>
<keyword evidence="6 16" id="KW-0547">Nucleotide-binding</keyword>
<evidence type="ECO:0000313" key="23">
    <source>
        <dbReference type="Proteomes" id="UP000515204"/>
    </source>
</evidence>
<evidence type="ECO:0000256" key="1">
    <source>
        <dbReference type="ARBA" id="ARBA00004245"/>
    </source>
</evidence>
<keyword evidence="9" id="KW-0445">Lipid transport</keyword>
<dbReference type="SMART" id="SM00129">
    <property type="entry name" value="KISc"/>
    <property type="match status" value="1"/>
</dbReference>
<keyword evidence="5" id="KW-0493">Microtubule</keyword>
<feature type="compositionally biased region" description="Acidic residues" evidence="18">
    <location>
        <begin position="1539"/>
        <end position="1550"/>
    </location>
</feature>
<dbReference type="GeneID" id="106747004"/>
<evidence type="ECO:0000256" key="12">
    <source>
        <dbReference type="ARBA" id="ARBA00023175"/>
    </source>
</evidence>
<evidence type="ECO:0000259" key="21">
    <source>
        <dbReference type="PROSITE" id="PS50067"/>
    </source>
</evidence>
<feature type="domain" description="SMP-LTD" evidence="22">
    <location>
        <begin position="151"/>
        <end position="351"/>
    </location>
</feature>
<dbReference type="Gene3D" id="2.60.40.150">
    <property type="entry name" value="C2 domain"/>
    <property type="match status" value="2"/>
</dbReference>
<keyword evidence="19" id="KW-0812">Transmembrane</keyword>
<comment type="function">
    <text evidence="14">Plus-end directed microtubule motor that may be used for anterograde axonal transport and could conceivably move cargos in fly neurons different than those moved by kinesin heavy chain or other plus-end directed motors.</text>
</comment>
<dbReference type="InterPro" id="IPR019821">
    <property type="entry name" value="Kinesin_motor_CS"/>
</dbReference>
<feature type="region of interest" description="Disordered" evidence="18">
    <location>
        <begin position="1776"/>
        <end position="1795"/>
    </location>
</feature>
<dbReference type="GO" id="GO:0005524">
    <property type="term" value="F:ATP binding"/>
    <property type="evidence" value="ECO:0007669"/>
    <property type="project" value="UniProtKB-UniRule"/>
</dbReference>
<feature type="binding site" evidence="16">
    <location>
        <begin position="1257"/>
        <end position="1264"/>
    </location>
    <ligand>
        <name>ATP</name>
        <dbReference type="ChEBI" id="CHEBI:30616"/>
    </ligand>
</feature>
<feature type="region of interest" description="Disordered" evidence="18">
    <location>
        <begin position="816"/>
        <end position="835"/>
    </location>
</feature>
<dbReference type="SUPFAM" id="SSF49562">
    <property type="entry name" value="C2 domain (Calcium/lipid-binding domain, CaLB)"/>
    <property type="match status" value="2"/>
</dbReference>
<evidence type="ECO:0000256" key="4">
    <source>
        <dbReference type="ARBA" id="ARBA00022490"/>
    </source>
</evidence>
<dbReference type="CDD" id="cd00030">
    <property type="entry name" value="C2"/>
    <property type="match status" value="2"/>
</dbReference>
<dbReference type="Proteomes" id="UP000515204">
    <property type="component" value="Unplaced"/>
</dbReference>
<gene>
    <name evidence="24" type="primary">LOC106747004</name>
</gene>
<evidence type="ECO:0000256" key="17">
    <source>
        <dbReference type="SAM" id="Coils"/>
    </source>
</evidence>
<evidence type="ECO:0000256" key="6">
    <source>
        <dbReference type="ARBA" id="ARBA00022741"/>
    </source>
</evidence>
<comment type="similarity">
    <text evidence="16">Belongs to the TRAFAC class myosin-kinesin ATPase superfamily. Kinesin family.</text>
</comment>
<feature type="domain" description="Kinesin motor" evidence="21">
    <location>
        <begin position="1170"/>
        <end position="1502"/>
    </location>
</feature>
<evidence type="ECO:0000256" key="14">
    <source>
        <dbReference type="ARBA" id="ARBA00060187"/>
    </source>
</evidence>
<feature type="region of interest" description="Disordered" evidence="18">
    <location>
        <begin position="853"/>
        <end position="890"/>
    </location>
</feature>
<dbReference type="CDD" id="cd01371">
    <property type="entry name" value="KISc_KIF3"/>
    <property type="match status" value="1"/>
</dbReference>
<keyword evidence="8 17" id="KW-0175">Coiled coil</keyword>
<evidence type="ECO:0000313" key="24">
    <source>
        <dbReference type="RefSeq" id="XP_014479717.1"/>
    </source>
</evidence>
<dbReference type="InterPro" id="IPR001752">
    <property type="entry name" value="Kinesin_motor_dom"/>
</dbReference>
<feature type="compositionally biased region" description="Polar residues" evidence="18">
    <location>
        <begin position="874"/>
        <end position="890"/>
    </location>
</feature>
<evidence type="ECO:0000256" key="10">
    <source>
        <dbReference type="ARBA" id="ARBA00023121"/>
    </source>
</evidence>
<keyword evidence="13" id="KW-0206">Cytoskeleton</keyword>
<dbReference type="CDD" id="cd21669">
    <property type="entry name" value="SMP_SF"/>
    <property type="match status" value="1"/>
</dbReference>
<protein>
    <recommendedName>
        <fullName evidence="15">Kinesin-like protein Klp68D</fullName>
    </recommendedName>
</protein>
<dbReference type="InterPro" id="IPR000008">
    <property type="entry name" value="C2_dom"/>
</dbReference>
<evidence type="ECO:0000256" key="11">
    <source>
        <dbReference type="ARBA" id="ARBA00023136"/>
    </source>
</evidence>
<feature type="coiled-coil region" evidence="17">
    <location>
        <begin position="1596"/>
        <end position="1683"/>
    </location>
</feature>
<dbReference type="CTD" id="38611"/>
<dbReference type="InterPro" id="IPR031468">
    <property type="entry name" value="SMP_LBD"/>
</dbReference>
<evidence type="ECO:0000256" key="18">
    <source>
        <dbReference type="SAM" id="MobiDB-lite"/>
    </source>
</evidence>
<keyword evidence="3" id="KW-0813">Transport</keyword>
<feature type="domain" description="C2" evidence="20">
    <location>
        <begin position="491"/>
        <end position="609"/>
    </location>
</feature>
<feature type="transmembrane region" description="Helical" evidence="19">
    <location>
        <begin position="90"/>
        <end position="123"/>
    </location>
</feature>
<evidence type="ECO:0000259" key="22">
    <source>
        <dbReference type="PROSITE" id="PS51847"/>
    </source>
</evidence>
<feature type="compositionally biased region" description="Basic residues" evidence="18">
    <location>
        <begin position="10"/>
        <end position="22"/>
    </location>
</feature>
<dbReference type="SMART" id="SM00239">
    <property type="entry name" value="C2"/>
    <property type="match status" value="3"/>
</dbReference>
<dbReference type="Pfam" id="PF00225">
    <property type="entry name" value="Kinesin"/>
    <property type="match status" value="1"/>
</dbReference>
<evidence type="ECO:0000256" key="5">
    <source>
        <dbReference type="ARBA" id="ARBA00022701"/>
    </source>
</evidence>
<dbReference type="PANTHER" id="PTHR47968">
    <property type="entry name" value="CENTROMERE PROTEIN E"/>
    <property type="match status" value="1"/>
</dbReference>
<keyword evidence="10" id="KW-0446">Lipid-binding</keyword>
<dbReference type="GO" id="GO:0016020">
    <property type="term" value="C:membrane"/>
    <property type="evidence" value="ECO:0007669"/>
    <property type="project" value="UniProtKB-SubCell"/>
</dbReference>
<proteinExistence type="inferred from homology"/>
<keyword evidence="7 16" id="KW-0067">ATP-binding</keyword>
<dbReference type="PROSITE" id="PS00411">
    <property type="entry name" value="KINESIN_MOTOR_1"/>
    <property type="match status" value="1"/>
</dbReference>
<evidence type="ECO:0000256" key="16">
    <source>
        <dbReference type="PROSITE-ProRule" id="PRU00283"/>
    </source>
</evidence>
<evidence type="ECO:0000256" key="9">
    <source>
        <dbReference type="ARBA" id="ARBA00023055"/>
    </source>
</evidence>
<keyword evidence="4" id="KW-0963">Cytoplasm</keyword>
<evidence type="ECO:0000256" key="7">
    <source>
        <dbReference type="ARBA" id="ARBA00022840"/>
    </source>
</evidence>
<dbReference type="Gene3D" id="3.40.850.10">
    <property type="entry name" value="Kinesin motor domain"/>
    <property type="match status" value="1"/>
</dbReference>